<dbReference type="Proteomes" id="UP000232149">
    <property type="component" value="Unassembled WGS sequence"/>
</dbReference>
<dbReference type="AlphaFoldDB" id="A0A2M9YKF7"/>
<evidence type="ECO:0000313" key="3">
    <source>
        <dbReference type="Proteomes" id="UP000232149"/>
    </source>
</evidence>
<accession>A0A2M9YKF7</accession>
<name>A0A2M9YKF7_9LEPT</name>
<sequence>MKGEDENRMKFRFVGSFGLDVTDNVGFPALREFGKREKSQLEIRPLWELRRSSVNFGPHPHRVEEAGSREKIGRNSVYRKNRILHSRKSTFRFVGTPTKASDSICRSSAFLSAAAFILPSIADKKRKCSLKINDPDRNLKRKNLRDPIL</sequence>
<dbReference type="EMBL" id="NPDU01000111">
    <property type="protein sequence ID" value="PJZ59612.1"/>
    <property type="molecule type" value="Genomic_DNA"/>
</dbReference>
<dbReference type="Proteomes" id="UP000232188">
    <property type="component" value="Unassembled WGS sequence"/>
</dbReference>
<keyword evidence="3" id="KW-1185">Reference proteome</keyword>
<protein>
    <submittedName>
        <fullName evidence="1">Uncharacterized protein</fullName>
    </submittedName>
</protein>
<evidence type="ECO:0000313" key="1">
    <source>
        <dbReference type="EMBL" id="PJZ51997.1"/>
    </source>
</evidence>
<gene>
    <name evidence="2" type="ORF">CH376_22800</name>
    <name evidence="1" type="ORF">CH380_17360</name>
</gene>
<dbReference type="EMBL" id="NPDV01000017">
    <property type="protein sequence ID" value="PJZ51997.1"/>
    <property type="molecule type" value="Genomic_DNA"/>
</dbReference>
<comment type="caution">
    <text evidence="1">The sequence shown here is derived from an EMBL/GenBank/DDBJ whole genome shotgun (WGS) entry which is preliminary data.</text>
</comment>
<proteinExistence type="predicted"/>
<evidence type="ECO:0000313" key="2">
    <source>
        <dbReference type="EMBL" id="PJZ59612.1"/>
    </source>
</evidence>
<reference evidence="3 4" key="1">
    <citation type="submission" date="2017-07" db="EMBL/GenBank/DDBJ databases">
        <title>Leptospira spp. isolated from tropical soils.</title>
        <authorList>
            <person name="Thibeaux R."/>
            <person name="Iraola G."/>
            <person name="Ferres I."/>
            <person name="Bierque E."/>
            <person name="Girault D."/>
            <person name="Soupe-Gilbert M.-E."/>
            <person name="Picardeau M."/>
            <person name="Goarant C."/>
        </authorList>
    </citation>
    <scope>NUCLEOTIDE SEQUENCE [LARGE SCALE GENOMIC DNA]</scope>
    <source>
        <strain evidence="1 4">FH2-B-C1</strain>
        <strain evidence="2 3">FH2-B-D1</strain>
    </source>
</reference>
<evidence type="ECO:0000313" key="4">
    <source>
        <dbReference type="Proteomes" id="UP000232188"/>
    </source>
</evidence>
<organism evidence="1 4">
    <name type="scientific">Leptospira adleri</name>
    <dbReference type="NCBI Taxonomy" id="2023186"/>
    <lineage>
        <taxon>Bacteria</taxon>
        <taxon>Pseudomonadati</taxon>
        <taxon>Spirochaetota</taxon>
        <taxon>Spirochaetia</taxon>
        <taxon>Leptospirales</taxon>
        <taxon>Leptospiraceae</taxon>
        <taxon>Leptospira</taxon>
    </lineage>
</organism>